<dbReference type="PANTHER" id="PTHR33359:SF1">
    <property type="entry name" value="MOLYBDOPTERIN SYNTHASE SULFUR CARRIER SUBUNIT"/>
    <property type="match status" value="1"/>
</dbReference>
<evidence type="ECO:0000313" key="5">
    <source>
        <dbReference type="Proteomes" id="UP001056708"/>
    </source>
</evidence>
<dbReference type="CDD" id="cd00754">
    <property type="entry name" value="Ubl_MoaD"/>
    <property type="match status" value="1"/>
</dbReference>
<dbReference type="Proteomes" id="UP001056708">
    <property type="component" value="Chromosome"/>
</dbReference>
<keyword evidence="1" id="KW-0547">Nucleotide-binding</keyword>
<keyword evidence="5" id="KW-1185">Reference proteome</keyword>
<dbReference type="InterPro" id="IPR044672">
    <property type="entry name" value="MOCS2A"/>
</dbReference>
<sequence length="85" mass="9556">MTHSITITLKLFAAYQEAYQTDELIWQLPPNSPISTVLDRCLQEHPHLAPWGDRTRFGRNLDFVDPDTPLQDGDEVVLIPPVSGG</sequence>
<dbReference type="SUPFAM" id="SSF54285">
    <property type="entry name" value="MoaD/ThiS"/>
    <property type="match status" value="1"/>
</dbReference>
<evidence type="ECO:0000256" key="1">
    <source>
        <dbReference type="ARBA" id="ARBA00022741"/>
    </source>
</evidence>
<dbReference type="PANTHER" id="PTHR33359">
    <property type="entry name" value="MOLYBDOPTERIN SYNTHASE SULFUR CARRIER SUBUNIT"/>
    <property type="match status" value="1"/>
</dbReference>
<dbReference type="EMBL" id="CP098611">
    <property type="protein sequence ID" value="USR89941.1"/>
    <property type="molecule type" value="Genomic_DNA"/>
</dbReference>
<evidence type="ECO:0000256" key="2">
    <source>
        <dbReference type="ARBA" id="ARBA00024200"/>
    </source>
</evidence>
<proteinExistence type="inferred from homology"/>
<evidence type="ECO:0000313" key="4">
    <source>
        <dbReference type="EMBL" id="USR89941.1"/>
    </source>
</evidence>
<dbReference type="Gene3D" id="3.10.20.30">
    <property type="match status" value="1"/>
</dbReference>
<dbReference type="InterPro" id="IPR012675">
    <property type="entry name" value="Beta-grasp_dom_sf"/>
</dbReference>
<name>A0ABY5ALX6_9CYAN</name>
<organism evidence="4 5">
    <name type="scientific">Phormidium yuhuli AB48</name>
    <dbReference type="NCBI Taxonomy" id="2940671"/>
    <lineage>
        <taxon>Bacteria</taxon>
        <taxon>Bacillati</taxon>
        <taxon>Cyanobacteriota</taxon>
        <taxon>Cyanophyceae</taxon>
        <taxon>Oscillatoriophycideae</taxon>
        <taxon>Oscillatoriales</taxon>
        <taxon>Oscillatoriaceae</taxon>
        <taxon>Phormidium</taxon>
        <taxon>Phormidium yuhuli</taxon>
    </lineage>
</organism>
<gene>
    <name evidence="4" type="ORF">NEA10_13895</name>
</gene>
<dbReference type="RefSeq" id="WP_252661341.1">
    <property type="nucleotide sequence ID" value="NZ_CP098611.1"/>
</dbReference>
<reference evidence="4" key="1">
    <citation type="submission" date="2022-06" db="EMBL/GenBank/DDBJ databases">
        <title>Genome sequence of Phormidium yuhuli AB48 isolated from an industrial photobioreactor environment.</title>
        <authorList>
            <person name="Qiu Y."/>
            <person name="Noonan A.J.C."/>
            <person name="Dofher K."/>
            <person name="Koch M."/>
            <person name="Kieft B."/>
            <person name="Lin X."/>
            <person name="Ziels R.M."/>
            <person name="Hallam S.J."/>
        </authorList>
    </citation>
    <scope>NUCLEOTIDE SEQUENCE</scope>
    <source>
        <strain evidence="4">AB48</strain>
    </source>
</reference>
<dbReference type="Pfam" id="PF02597">
    <property type="entry name" value="ThiS"/>
    <property type="match status" value="1"/>
</dbReference>
<comment type="similarity">
    <text evidence="2">Belongs to the MoaD family.</text>
</comment>
<protein>
    <recommendedName>
        <fullName evidence="3">Molybdopterin synthase sulfur carrier subunit</fullName>
    </recommendedName>
</protein>
<accession>A0ABY5ALX6</accession>
<dbReference type="InterPro" id="IPR003749">
    <property type="entry name" value="ThiS/MoaD-like"/>
</dbReference>
<dbReference type="InterPro" id="IPR016155">
    <property type="entry name" value="Mopterin_synth/thiamin_S_b"/>
</dbReference>
<evidence type="ECO:0000256" key="3">
    <source>
        <dbReference type="ARBA" id="ARBA00024247"/>
    </source>
</evidence>